<name>A0A1U9ZXA9_9ACTN</name>
<gene>
    <name evidence="1" type="ORF">BKM31_14945</name>
</gene>
<dbReference type="RefSeq" id="WP_186403953.1">
    <property type="nucleotide sequence ID" value="NZ_CP017717.1"/>
</dbReference>
<protein>
    <submittedName>
        <fullName evidence="1">Uncharacterized protein</fullName>
    </submittedName>
</protein>
<dbReference type="AlphaFoldDB" id="A0A1U9ZXA9"/>
<reference evidence="2" key="1">
    <citation type="journal article" date="2017" name="Med. Chem. Commun.">
        <title>Nonomuraea sp. ATCC 55076 harbours the largest actinomycete chromosome to date and the kistamicin biosynthetic gene cluster.</title>
        <authorList>
            <person name="Nazari B."/>
            <person name="Forneris C.C."/>
            <person name="Gibson M.I."/>
            <person name="Moon K."/>
            <person name="Schramma K.R."/>
            <person name="Seyedsayamdost M.R."/>
        </authorList>
    </citation>
    <scope>NUCLEOTIDE SEQUENCE [LARGE SCALE GENOMIC DNA]</scope>
    <source>
        <strain evidence="2">ATCC 55076</strain>
    </source>
</reference>
<evidence type="ECO:0000313" key="1">
    <source>
        <dbReference type="EMBL" id="AQZ62582.1"/>
    </source>
</evidence>
<keyword evidence="2" id="KW-1185">Reference proteome</keyword>
<dbReference type="Proteomes" id="UP000190797">
    <property type="component" value="Chromosome"/>
</dbReference>
<dbReference type="KEGG" id="noa:BKM31_14945"/>
<dbReference type="STRING" id="1909395.BKM31_14945"/>
<sequence length="63" mass="7170">MKDDAWQKVIQRKLESLSTFGEIADEGLDIAGGGEGHRTERIKAAHHSLTWLQHIATRHPLRR</sequence>
<dbReference type="EMBL" id="CP017717">
    <property type="protein sequence ID" value="AQZ62582.1"/>
    <property type="molecule type" value="Genomic_DNA"/>
</dbReference>
<dbReference type="Gene3D" id="1.10.287.160">
    <property type="entry name" value="HR1 repeat"/>
    <property type="match status" value="1"/>
</dbReference>
<proteinExistence type="predicted"/>
<organism evidence="1 2">
    <name type="scientific">[Actinomadura] parvosata subsp. kistnae</name>
    <dbReference type="NCBI Taxonomy" id="1909395"/>
    <lineage>
        <taxon>Bacteria</taxon>
        <taxon>Bacillati</taxon>
        <taxon>Actinomycetota</taxon>
        <taxon>Actinomycetes</taxon>
        <taxon>Streptosporangiales</taxon>
        <taxon>Streptosporangiaceae</taxon>
        <taxon>Nonomuraea</taxon>
    </lineage>
</organism>
<evidence type="ECO:0000313" key="2">
    <source>
        <dbReference type="Proteomes" id="UP000190797"/>
    </source>
</evidence>
<accession>A0A1U9ZXA9</accession>